<accession>A0A6A6ZDE0</accession>
<dbReference type="Gene3D" id="3.30.710.10">
    <property type="entry name" value="Potassium Channel Kv1.1, Chain A"/>
    <property type="match status" value="1"/>
</dbReference>
<name>A0A6A6ZDE0_9PLEO</name>
<dbReference type="Proteomes" id="UP000799424">
    <property type="component" value="Unassembled WGS sequence"/>
</dbReference>
<dbReference type="InterPro" id="IPR011333">
    <property type="entry name" value="SKP1/BTB/POZ_sf"/>
</dbReference>
<evidence type="ECO:0000256" key="1">
    <source>
        <dbReference type="SAM" id="MobiDB-lite"/>
    </source>
</evidence>
<sequence length="374" mass="41537">MSTNIINHLDSPQFVFHVGPGEGPISVHGEVIASFSQPLDHLVHGMQERTVNLLDIEKEIFLRLVEFGYQGYYTVRLCPGEDENDGDSREITAVAPSQLMESTTGSTLADRWANRKYIAVIPREDIATRRFLVAPHRKFDADHKAIFLLHAKLHHLVKRYEISSLQNLTLQKLHETLRHCQTPEFVRQTARVDDIVALAKYTYDTAEASDELRKEVFEFVMVLLSQVDDQSEHSSLLLSFMTANRDFVYDMMMQPHNRSSNSRTDTATVAQVVTVPAAQSPLTPAQTPAHSVTSGETSVTPDRNLVTPAQTPTTPNAGADSFGVDAWNSNSGPCKPCSQNICTECGGSTFPPKEEMASMRVRRDGKHNPEGSSS</sequence>
<dbReference type="EMBL" id="MU006249">
    <property type="protein sequence ID" value="KAF2818729.1"/>
    <property type="molecule type" value="Genomic_DNA"/>
</dbReference>
<dbReference type="OrthoDB" id="9997739at2759"/>
<keyword evidence="3" id="KW-1185">Reference proteome</keyword>
<proteinExistence type="predicted"/>
<protein>
    <recommendedName>
        <fullName evidence="4">BTB domain-containing protein</fullName>
    </recommendedName>
</protein>
<feature type="compositionally biased region" description="Polar residues" evidence="1">
    <location>
        <begin position="280"/>
        <end position="316"/>
    </location>
</feature>
<evidence type="ECO:0008006" key="4">
    <source>
        <dbReference type="Google" id="ProtNLM"/>
    </source>
</evidence>
<evidence type="ECO:0000313" key="3">
    <source>
        <dbReference type="Proteomes" id="UP000799424"/>
    </source>
</evidence>
<organism evidence="2 3">
    <name type="scientific">Ophiobolus disseminans</name>
    <dbReference type="NCBI Taxonomy" id="1469910"/>
    <lineage>
        <taxon>Eukaryota</taxon>
        <taxon>Fungi</taxon>
        <taxon>Dikarya</taxon>
        <taxon>Ascomycota</taxon>
        <taxon>Pezizomycotina</taxon>
        <taxon>Dothideomycetes</taxon>
        <taxon>Pleosporomycetidae</taxon>
        <taxon>Pleosporales</taxon>
        <taxon>Pleosporineae</taxon>
        <taxon>Phaeosphaeriaceae</taxon>
        <taxon>Ophiobolus</taxon>
    </lineage>
</organism>
<feature type="region of interest" description="Disordered" evidence="1">
    <location>
        <begin position="348"/>
        <end position="374"/>
    </location>
</feature>
<feature type="region of interest" description="Disordered" evidence="1">
    <location>
        <begin position="279"/>
        <end position="317"/>
    </location>
</feature>
<evidence type="ECO:0000313" key="2">
    <source>
        <dbReference type="EMBL" id="KAF2818729.1"/>
    </source>
</evidence>
<dbReference type="AlphaFoldDB" id="A0A6A6ZDE0"/>
<reference evidence="2" key="1">
    <citation type="journal article" date="2020" name="Stud. Mycol.">
        <title>101 Dothideomycetes genomes: a test case for predicting lifestyles and emergence of pathogens.</title>
        <authorList>
            <person name="Haridas S."/>
            <person name="Albert R."/>
            <person name="Binder M."/>
            <person name="Bloem J."/>
            <person name="Labutti K."/>
            <person name="Salamov A."/>
            <person name="Andreopoulos B."/>
            <person name="Baker S."/>
            <person name="Barry K."/>
            <person name="Bills G."/>
            <person name="Bluhm B."/>
            <person name="Cannon C."/>
            <person name="Castanera R."/>
            <person name="Culley D."/>
            <person name="Daum C."/>
            <person name="Ezra D."/>
            <person name="Gonzalez J."/>
            <person name="Henrissat B."/>
            <person name="Kuo A."/>
            <person name="Liang C."/>
            <person name="Lipzen A."/>
            <person name="Lutzoni F."/>
            <person name="Magnuson J."/>
            <person name="Mondo S."/>
            <person name="Nolan M."/>
            <person name="Ohm R."/>
            <person name="Pangilinan J."/>
            <person name="Park H.-J."/>
            <person name="Ramirez L."/>
            <person name="Alfaro M."/>
            <person name="Sun H."/>
            <person name="Tritt A."/>
            <person name="Yoshinaga Y."/>
            <person name="Zwiers L.-H."/>
            <person name="Turgeon B."/>
            <person name="Goodwin S."/>
            <person name="Spatafora J."/>
            <person name="Crous P."/>
            <person name="Grigoriev I."/>
        </authorList>
    </citation>
    <scope>NUCLEOTIDE SEQUENCE</scope>
    <source>
        <strain evidence="2">CBS 113818</strain>
    </source>
</reference>
<gene>
    <name evidence="2" type="ORF">CC86DRAFT_413617</name>
</gene>